<name>A0A4Z0QCJ6_9BACT</name>
<gene>
    <name evidence="3" type="ORF">E5K02_16130</name>
</gene>
<dbReference type="EMBL" id="SRMB01000003">
    <property type="protein sequence ID" value="TGE26781.1"/>
    <property type="molecule type" value="Genomic_DNA"/>
</dbReference>
<evidence type="ECO:0000256" key="1">
    <source>
        <dbReference type="SAM" id="MobiDB-lite"/>
    </source>
</evidence>
<evidence type="ECO:0000256" key="2">
    <source>
        <dbReference type="SAM" id="Phobius"/>
    </source>
</evidence>
<proteinExistence type="predicted"/>
<dbReference type="OrthoDB" id="187863at2"/>
<dbReference type="AlphaFoldDB" id="A0A4Z0QCJ6"/>
<dbReference type="Pfam" id="PF20554">
    <property type="entry name" value="DUF6766"/>
    <property type="match status" value="1"/>
</dbReference>
<keyword evidence="4" id="KW-1185">Reference proteome</keyword>
<accession>A0A4Z0QCJ6</accession>
<feature type="transmembrane region" description="Helical" evidence="2">
    <location>
        <begin position="122"/>
        <end position="141"/>
    </location>
</feature>
<dbReference type="InterPro" id="IPR046657">
    <property type="entry name" value="DUF6766"/>
</dbReference>
<keyword evidence="2" id="KW-0812">Transmembrane</keyword>
<evidence type="ECO:0000313" key="3">
    <source>
        <dbReference type="EMBL" id="TGE26781.1"/>
    </source>
</evidence>
<feature type="region of interest" description="Disordered" evidence="1">
    <location>
        <begin position="92"/>
        <end position="111"/>
    </location>
</feature>
<protein>
    <recommendedName>
        <fullName evidence="5">Transmembrane protein</fullName>
    </recommendedName>
</protein>
<feature type="compositionally biased region" description="Basic and acidic residues" evidence="1">
    <location>
        <begin position="92"/>
        <end position="109"/>
    </location>
</feature>
<keyword evidence="2" id="KW-0472">Membrane</keyword>
<dbReference type="Proteomes" id="UP000298471">
    <property type="component" value="Unassembled WGS sequence"/>
</dbReference>
<reference evidence="3 4" key="1">
    <citation type="submission" date="2019-04" db="EMBL/GenBank/DDBJ databases">
        <authorList>
            <person name="Feng G."/>
            <person name="Zhang J."/>
            <person name="Zhu H."/>
        </authorList>
    </citation>
    <scope>NUCLEOTIDE SEQUENCE [LARGE SCALE GENOMIC DNA]</scope>
    <source>
        <strain evidence="3 4">9PBR-1</strain>
    </source>
</reference>
<sequence length="218" mass="24889">MIRFLYENSLLLVGFALVLLTMVGQALTGWKEYNADLEDLHLAPLSLGQYLTSGHFLEATFENWESEFLQMGLFVLLTIWLRQKGSSESKKLYEQEEVDRQPDPGKEDAPGPVKRGGWVLTLYKKSLSIAFFLLFFASVWLHARGGLEVYNIEQRQHGEPTATLLEFMTTSRFWFQSFQNWQSEFLSIVAIVGLSIYLRQHGSPQSKPVDASNDETGE</sequence>
<evidence type="ECO:0008006" key="5">
    <source>
        <dbReference type="Google" id="ProtNLM"/>
    </source>
</evidence>
<evidence type="ECO:0000313" key="4">
    <source>
        <dbReference type="Proteomes" id="UP000298471"/>
    </source>
</evidence>
<organism evidence="3 4">
    <name type="scientific">Hymenobacter metallicola</name>
    <dbReference type="NCBI Taxonomy" id="2563114"/>
    <lineage>
        <taxon>Bacteria</taxon>
        <taxon>Pseudomonadati</taxon>
        <taxon>Bacteroidota</taxon>
        <taxon>Cytophagia</taxon>
        <taxon>Cytophagales</taxon>
        <taxon>Hymenobacteraceae</taxon>
        <taxon>Hymenobacter</taxon>
    </lineage>
</organism>
<keyword evidence="2" id="KW-1133">Transmembrane helix</keyword>
<comment type="caution">
    <text evidence="3">The sequence shown here is derived from an EMBL/GenBank/DDBJ whole genome shotgun (WGS) entry which is preliminary data.</text>
</comment>